<dbReference type="RefSeq" id="WP_102644318.1">
    <property type="nucleotide sequence ID" value="NZ_PNYA01000003.1"/>
</dbReference>
<dbReference type="GO" id="GO:0003700">
    <property type="term" value="F:DNA-binding transcription factor activity"/>
    <property type="evidence" value="ECO:0007669"/>
    <property type="project" value="TreeGrafter"/>
</dbReference>
<keyword evidence="4" id="KW-0804">Transcription</keyword>
<evidence type="ECO:0000256" key="6">
    <source>
        <dbReference type="SAM" id="MobiDB-lite"/>
    </source>
</evidence>
<dbReference type="InterPro" id="IPR001647">
    <property type="entry name" value="HTH_TetR"/>
</dbReference>
<gene>
    <name evidence="8" type="ORF">C0Z18_04195</name>
</gene>
<dbReference type="Pfam" id="PF00440">
    <property type="entry name" value="TetR_N"/>
    <property type="match status" value="1"/>
</dbReference>
<evidence type="ECO:0000256" key="5">
    <source>
        <dbReference type="PROSITE-ProRule" id="PRU00335"/>
    </source>
</evidence>
<sequence length="221" mass="23347">MASRNASHSDDDVRADAKAPRRERGRARVAALLEGAGAEFAEKGFDAATMTAIAARAGASIGSLYQFFPTKDVLADALLEAYLATLMEGLGQLREAAPTLDVATLAHRLTRALVAFRAAHPAFAPLVETPGRSLPAVVGVRERIRAEIAAVLRAKAPGMKAAEAQVRAAVVQQLMKAAVAIQSEASFAHRGAVIDDLERVMMRYLDETFGDPGAGASRGKR</sequence>
<keyword evidence="9" id="KW-1185">Reference proteome</keyword>
<evidence type="ECO:0000259" key="7">
    <source>
        <dbReference type="PROSITE" id="PS50977"/>
    </source>
</evidence>
<accession>A0A2N7W033</accession>
<keyword evidence="2" id="KW-0805">Transcription regulation</keyword>
<dbReference type="Gene3D" id="1.10.357.10">
    <property type="entry name" value="Tetracycline Repressor, domain 2"/>
    <property type="match status" value="1"/>
</dbReference>
<protein>
    <submittedName>
        <fullName evidence="8">TetR family transcriptional regulator</fullName>
    </submittedName>
</protein>
<dbReference type="InterPro" id="IPR050109">
    <property type="entry name" value="HTH-type_TetR-like_transc_reg"/>
</dbReference>
<dbReference type="EMBL" id="PNYA01000003">
    <property type="protein sequence ID" value="PMS22731.1"/>
    <property type="molecule type" value="Genomic_DNA"/>
</dbReference>
<dbReference type="PANTHER" id="PTHR30055">
    <property type="entry name" value="HTH-TYPE TRANSCRIPTIONAL REGULATOR RUTR"/>
    <property type="match status" value="1"/>
</dbReference>
<dbReference type="Pfam" id="PF17918">
    <property type="entry name" value="TetR_C_15"/>
    <property type="match status" value="1"/>
</dbReference>
<evidence type="ECO:0000256" key="4">
    <source>
        <dbReference type="ARBA" id="ARBA00023163"/>
    </source>
</evidence>
<dbReference type="SUPFAM" id="SSF46689">
    <property type="entry name" value="Homeodomain-like"/>
    <property type="match status" value="1"/>
</dbReference>
<keyword evidence="1" id="KW-0678">Repressor</keyword>
<dbReference type="InterPro" id="IPR041669">
    <property type="entry name" value="TetR_C_15"/>
</dbReference>
<evidence type="ECO:0000256" key="2">
    <source>
        <dbReference type="ARBA" id="ARBA00023015"/>
    </source>
</evidence>
<dbReference type="OrthoDB" id="9816320at2"/>
<evidence type="ECO:0000256" key="3">
    <source>
        <dbReference type="ARBA" id="ARBA00023125"/>
    </source>
</evidence>
<feature type="domain" description="HTH tetR-type" evidence="7">
    <location>
        <begin position="26"/>
        <end position="86"/>
    </location>
</feature>
<organism evidence="8 9">
    <name type="scientific">Trinickia dabaoshanensis</name>
    <dbReference type="NCBI Taxonomy" id="564714"/>
    <lineage>
        <taxon>Bacteria</taxon>
        <taxon>Pseudomonadati</taxon>
        <taxon>Pseudomonadota</taxon>
        <taxon>Betaproteobacteria</taxon>
        <taxon>Burkholderiales</taxon>
        <taxon>Burkholderiaceae</taxon>
        <taxon>Trinickia</taxon>
    </lineage>
</organism>
<dbReference type="PROSITE" id="PS01081">
    <property type="entry name" value="HTH_TETR_1"/>
    <property type="match status" value="1"/>
</dbReference>
<dbReference type="AlphaFoldDB" id="A0A2N7W033"/>
<evidence type="ECO:0000256" key="1">
    <source>
        <dbReference type="ARBA" id="ARBA00022491"/>
    </source>
</evidence>
<evidence type="ECO:0000313" key="8">
    <source>
        <dbReference type="EMBL" id="PMS22731.1"/>
    </source>
</evidence>
<dbReference type="Proteomes" id="UP000235616">
    <property type="component" value="Unassembled WGS sequence"/>
</dbReference>
<feature type="compositionally biased region" description="Basic and acidic residues" evidence="6">
    <location>
        <begin position="7"/>
        <end position="22"/>
    </location>
</feature>
<name>A0A2N7W033_9BURK</name>
<evidence type="ECO:0000313" key="9">
    <source>
        <dbReference type="Proteomes" id="UP000235616"/>
    </source>
</evidence>
<dbReference type="InterPro" id="IPR009057">
    <property type="entry name" value="Homeodomain-like_sf"/>
</dbReference>
<proteinExistence type="predicted"/>
<feature type="region of interest" description="Disordered" evidence="6">
    <location>
        <begin position="1"/>
        <end position="22"/>
    </location>
</feature>
<dbReference type="PROSITE" id="PS50977">
    <property type="entry name" value="HTH_TETR_2"/>
    <property type="match status" value="1"/>
</dbReference>
<comment type="caution">
    <text evidence="8">The sequence shown here is derived from an EMBL/GenBank/DDBJ whole genome shotgun (WGS) entry which is preliminary data.</text>
</comment>
<dbReference type="GO" id="GO:0000976">
    <property type="term" value="F:transcription cis-regulatory region binding"/>
    <property type="evidence" value="ECO:0007669"/>
    <property type="project" value="TreeGrafter"/>
</dbReference>
<feature type="DNA-binding region" description="H-T-H motif" evidence="5">
    <location>
        <begin position="49"/>
        <end position="68"/>
    </location>
</feature>
<dbReference type="PANTHER" id="PTHR30055:SF234">
    <property type="entry name" value="HTH-TYPE TRANSCRIPTIONAL REGULATOR BETI"/>
    <property type="match status" value="1"/>
</dbReference>
<dbReference type="InterPro" id="IPR023772">
    <property type="entry name" value="DNA-bd_HTH_TetR-type_CS"/>
</dbReference>
<keyword evidence="3 5" id="KW-0238">DNA-binding</keyword>
<dbReference type="PRINTS" id="PR00455">
    <property type="entry name" value="HTHTETR"/>
</dbReference>
<reference evidence="8 9" key="1">
    <citation type="submission" date="2018-01" db="EMBL/GenBank/DDBJ databases">
        <title>Whole genome analyses suggest that Burkholderia sensu lato contains two further novel genera in the rhizoxinica-symbiotica group Mycetohabitans gen. nov., and Trinickia gen. nov.: implications for the evolution of diazotrophy and nodulation in the Burkholderiaceae.</title>
        <authorList>
            <person name="Estrada-de los Santos P."/>
            <person name="Palmer M."/>
            <person name="Chavez-Ramirez B."/>
            <person name="Beukes C."/>
            <person name="Steenkamp E.T."/>
            <person name="Hirsch A.M."/>
            <person name="Manyaka P."/>
            <person name="Maluk M."/>
            <person name="Lafos M."/>
            <person name="Crook M."/>
            <person name="Gross E."/>
            <person name="Simon M.F."/>
            <person name="Bueno dos Reis Junior F."/>
            <person name="Poole P.S."/>
            <person name="Venter S.N."/>
            <person name="James E.K."/>
        </authorList>
    </citation>
    <scope>NUCLEOTIDE SEQUENCE [LARGE SCALE GENOMIC DNA]</scope>
    <source>
        <strain evidence="8 9">GIMN1.004</strain>
    </source>
</reference>